<evidence type="ECO:0000256" key="1">
    <source>
        <dbReference type="ARBA" id="ARBA00034221"/>
    </source>
</evidence>
<accession>A0A7X3CS58</accession>
<dbReference type="SMART" id="SM00849">
    <property type="entry name" value="Lactamase_B"/>
    <property type="match status" value="1"/>
</dbReference>
<proteinExistence type="predicted"/>
<evidence type="ECO:0000256" key="2">
    <source>
        <dbReference type="ARBA" id="ARBA00034301"/>
    </source>
</evidence>
<keyword evidence="6" id="KW-1185">Reference proteome</keyword>
<comment type="catalytic activity">
    <reaction evidence="1">
        <text>3',5'-cyclic CMP + H2O = CMP + H(+)</text>
        <dbReference type="Rhea" id="RHEA:72675"/>
        <dbReference type="ChEBI" id="CHEBI:15377"/>
        <dbReference type="ChEBI" id="CHEBI:15378"/>
        <dbReference type="ChEBI" id="CHEBI:58003"/>
        <dbReference type="ChEBI" id="CHEBI:60377"/>
    </reaction>
    <physiologicalReaction direction="left-to-right" evidence="1">
        <dbReference type="Rhea" id="RHEA:72676"/>
    </physiologicalReaction>
</comment>
<dbReference type="GO" id="GO:0016787">
    <property type="term" value="F:hydrolase activity"/>
    <property type="evidence" value="ECO:0007669"/>
    <property type="project" value="UniProtKB-KW"/>
</dbReference>
<dbReference type="SUPFAM" id="SSF56281">
    <property type="entry name" value="Metallo-hydrolase/oxidoreductase"/>
    <property type="match status" value="1"/>
</dbReference>
<dbReference type="InterPro" id="IPR050855">
    <property type="entry name" value="NDM-1-like"/>
</dbReference>
<dbReference type="PANTHER" id="PTHR42951:SF9">
    <property type="entry name" value="METAL-DEPENDENT HYDROLASE"/>
    <property type="match status" value="1"/>
</dbReference>
<dbReference type="AlphaFoldDB" id="A0A7X3CS58"/>
<organism evidence="5 6">
    <name type="scientific">Paenibacillus validus</name>
    <dbReference type="NCBI Taxonomy" id="44253"/>
    <lineage>
        <taxon>Bacteria</taxon>
        <taxon>Bacillati</taxon>
        <taxon>Bacillota</taxon>
        <taxon>Bacilli</taxon>
        <taxon>Bacillales</taxon>
        <taxon>Paenibacillaceae</taxon>
        <taxon>Paenibacillus</taxon>
    </lineage>
</organism>
<dbReference type="InterPro" id="IPR036866">
    <property type="entry name" value="RibonucZ/Hydroxyglut_hydro"/>
</dbReference>
<dbReference type="EMBL" id="WNZX01000004">
    <property type="protein sequence ID" value="MUG70421.1"/>
    <property type="molecule type" value="Genomic_DNA"/>
</dbReference>
<name>A0A7X3CS58_9BACL</name>
<comment type="function">
    <text evidence="2">Counteracts the endogenous Pycsar antiviral defense system. Phosphodiesterase that enables metal-dependent hydrolysis of host cyclic nucleotide Pycsar defense signals such as cCMP and cUMP.</text>
</comment>
<comment type="catalytic activity">
    <reaction evidence="3">
        <text>3',5'-cyclic UMP + H2O = UMP + H(+)</text>
        <dbReference type="Rhea" id="RHEA:70575"/>
        <dbReference type="ChEBI" id="CHEBI:15377"/>
        <dbReference type="ChEBI" id="CHEBI:15378"/>
        <dbReference type="ChEBI" id="CHEBI:57865"/>
        <dbReference type="ChEBI" id="CHEBI:184387"/>
    </reaction>
    <physiologicalReaction direction="left-to-right" evidence="3">
        <dbReference type="Rhea" id="RHEA:70576"/>
    </physiologicalReaction>
</comment>
<dbReference type="Proteomes" id="UP000450917">
    <property type="component" value="Unassembled WGS sequence"/>
</dbReference>
<feature type="domain" description="Metallo-beta-lactamase" evidence="4">
    <location>
        <begin position="20"/>
        <end position="212"/>
    </location>
</feature>
<protein>
    <submittedName>
        <fullName evidence="5">MBL fold metallo-hydrolase</fullName>
    </submittedName>
</protein>
<comment type="caution">
    <text evidence="5">The sequence shown here is derived from an EMBL/GenBank/DDBJ whole genome shotgun (WGS) entry which is preliminary data.</text>
</comment>
<dbReference type="Pfam" id="PF00753">
    <property type="entry name" value="Lactamase_B"/>
    <property type="match status" value="1"/>
</dbReference>
<dbReference type="RefSeq" id="WP_155614367.1">
    <property type="nucleotide sequence ID" value="NZ_WNZX01000004.1"/>
</dbReference>
<reference evidence="5 6" key="1">
    <citation type="submission" date="2019-11" db="EMBL/GenBank/DDBJ databases">
        <title>Draft genome sequences of five Paenibacillus species of dairy origin.</title>
        <authorList>
            <person name="Olajide A.M."/>
            <person name="Chen S."/>
            <person name="Lapointe G."/>
        </authorList>
    </citation>
    <scope>NUCLEOTIDE SEQUENCE [LARGE SCALE GENOMIC DNA]</scope>
    <source>
        <strain evidence="5 6">2CS3</strain>
    </source>
</reference>
<evidence type="ECO:0000259" key="4">
    <source>
        <dbReference type="SMART" id="SM00849"/>
    </source>
</evidence>
<evidence type="ECO:0000313" key="5">
    <source>
        <dbReference type="EMBL" id="MUG70421.1"/>
    </source>
</evidence>
<dbReference type="CDD" id="cd07721">
    <property type="entry name" value="yflN-like_MBL-fold"/>
    <property type="match status" value="1"/>
</dbReference>
<dbReference type="Gene3D" id="3.60.15.10">
    <property type="entry name" value="Ribonuclease Z/Hydroxyacylglutathione hydrolase-like"/>
    <property type="match status" value="1"/>
</dbReference>
<gene>
    <name evidence="5" type="ORF">GNP93_06980</name>
</gene>
<dbReference type="InterPro" id="IPR001279">
    <property type="entry name" value="Metallo-B-lactamas"/>
</dbReference>
<sequence length="243" mass="26403">MRMKRELTLAQLTFFPRLFPVNCYLIEEEDGLTLIDAALSVSLKGILQAARLIGKPIVRIALTHAHGDHVGALDGLKRQLPDAPVLISVRDARLMRADSSLDPGEPQRPIRGGLPKKLQTRPDVLLKDGDRIGSLTAVSVPGHTPGSMAFYDERTGFLIAGDAMQTRGGIAVSGQMVPWFPFPAMATWDKQTALDSARKLRELQPSMLAVGHGDLLPNPLQAIDRAIAQAELRLNGKPAQRSV</sequence>
<keyword evidence="5" id="KW-0378">Hydrolase</keyword>
<evidence type="ECO:0000313" key="6">
    <source>
        <dbReference type="Proteomes" id="UP000450917"/>
    </source>
</evidence>
<dbReference type="PANTHER" id="PTHR42951">
    <property type="entry name" value="METALLO-BETA-LACTAMASE DOMAIN-CONTAINING"/>
    <property type="match status" value="1"/>
</dbReference>
<evidence type="ECO:0000256" key="3">
    <source>
        <dbReference type="ARBA" id="ARBA00048505"/>
    </source>
</evidence>